<protein>
    <submittedName>
        <fullName evidence="1">Uncharacterized protein</fullName>
    </submittedName>
</protein>
<dbReference type="RefSeq" id="WP_185067470.1">
    <property type="nucleotide sequence ID" value="NZ_JACHMB010000001.1"/>
</dbReference>
<dbReference type="EMBL" id="JACHMB010000001">
    <property type="protein sequence ID" value="MBB5773487.1"/>
    <property type="molecule type" value="Genomic_DNA"/>
</dbReference>
<keyword evidence="2" id="KW-1185">Reference proteome</keyword>
<reference evidence="1 2" key="1">
    <citation type="submission" date="2020-08" db="EMBL/GenBank/DDBJ databases">
        <title>Sequencing the genomes of 1000 actinobacteria strains.</title>
        <authorList>
            <person name="Klenk H.-P."/>
        </authorList>
    </citation>
    <scope>NUCLEOTIDE SEQUENCE [LARGE SCALE GENOMIC DNA]</scope>
    <source>
        <strain evidence="1 2">DSM 45507</strain>
    </source>
</reference>
<gene>
    <name evidence="1" type="ORF">HD596_000243</name>
</gene>
<name>A0A7W9L7H4_9ACTN</name>
<evidence type="ECO:0000313" key="2">
    <source>
        <dbReference type="Proteomes" id="UP000579153"/>
    </source>
</evidence>
<evidence type="ECO:0000313" key="1">
    <source>
        <dbReference type="EMBL" id="MBB5773487.1"/>
    </source>
</evidence>
<dbReference type="InterPro" id="IPR045592">
    <property type="entry name" value="DUF6461"/>
</dbReference>
<dbReference type="AlphaFoldDB" id="A0A7W9L7H4"/>
<dbReference type="Proteomes" id="UP000579153">
    <property type="component" value="Unassembled WGS sequence"/>
</dbReference>
<proteinExistence type="predicted"/>
<dbReference type="Pfam" id="PF20062">
    <property type="entry name" value="DUF6461"/>
    <property type="match status" value="1"/>
</dbReference>
<organism evidence="1 2">
    <name type="scientific">Nonomuraea jabiensis</name>
    <dbReference type="NCBI Taxonomy" id="882448"/>
    <lineage>
        <taxon>Bacteria</taxon>
        <taxon>Bacillati</taxon>
        <taxon>Actinomycetota</taxon>
        <taxon>Actinomycetes</taxon>
        <taxon>Streptosporangiales</taxon>
        <taxon>Streptosporangiaceae</taxon>
        <taxon>Nonomuraea</taxon>
    </lineage>
</organism>
<accession>A0A7W9L7H4</accession>
<sequence>MAASYGWLREEFTDDMGETWLSAGFVRDVSPGEALRRMGVTPCSVAELSVCGVAAYAADGGTFLVESGWMRAIHDQAPLLSAGTAAAAVFMTMKNDGFTYCVDGRSITTFGLYAYSRRRGSDPDRLQADVETLGMDIAGEQPEITDPVSSALALAERATGVHLSPARYAGPALIGSTDHL</sequence>
<comment type="caution">
    <text evidence="1">The sequence shown here is derived from an EMBL/GenBank/DDBJ whole genome shotgun (WGS) entry which is preliminary data.</text>
</comment>